<dbReference type="AlphaFoldDB" id="A0A1I4DEZ3"/>
<evidence type="ECO:0000313" key="1">
    <source>
        <dbReference type="EMBL" id="SFK92012.1"/>
    </source>
</evidence>
<dbReference type="EMBL" id="FOSN01000062">
    <property type="protein sequence ID" value="SFK92012.1"/>
    <property type="molecule type" value="Genomic_DNA"/>
</dbReference>
<keyword evidence="2" id="KW-1185">Reference proteome</keyword>
<protein>
    <submittedName>
        <fullName evidence="1">Uncharacterized protein</fullName>
    </submittedName>
</protein>
<dbReference type="Proteomes" id="UP000198755">
    <property type="component" value="Unassembled WGS sequence"/>
</dbReference>
<dbReference type="STRING" id="1612308.SAMN05444581_1623"/>
<accession>A0A1I4DEZ3</accession>
<reference evidence="1 2" key="1">
    <citation type="submission" date="2016-10" db="EMBL/GenBank/DDBJ databases">
        <authorList>
            <person name="de Groot N.N."/>
        </authorList>
    </citation>
    <scope>NUCLEOTIDE SEQUENCE [LARGE SCALE GENOMIC DNA]</scope>
    <source>
        <strain evidence="1 2">NE2</strain>
    </source>
</reference>
<name>A0A1I4DEZ3_9HYPH</name>
<gene>
    <name evidence="1" type="ORF">SAMN05444581_1623</name>
</gene>
<proteinExistence type="predicted"/>
<sequence>MELAAKGSGRAGAGGLRMHVNKVSHVTTIDRVAEHLGERVDWVYEVANEMDTEDGVIWAYGLGDDCVMTFTDFGIVNLIDLVKINKELKSPDKR</sequence>
<organism evidence="1 2">
    <name type="scientific">Methylocapsa palsarum</name>
    <dbReference type="NCBI Taxonomy" id="1612308"/>
    <lineage>
        <taxon>Bacteria</taxon>
        <taxon>Pseudomonadati</taxon>
        <taxon>Pseudomonadota</taxon>
        <taxon>Alphaproteobacteria</taxon>
        <taxon>Hyphomicrobiales</taxon>
        <taxon>Beijerinckiaceae</taxon>
        <taxon>Methylocapsa</taxon>
    </lineage>
</organism>
<evidence type="ECO:0000313" key="2">
    <source>
        <dbReference type="Proteomes" id="UP000198755"/>
    </source>
</evidence>